<dbReference type="GO" id="GO:0017056">
    <property type="term" value="F:structural constituent of nuclear pore"/>
    <property type="evidence" value="ECO:0007669"/>
    <property type="project" value="TreeGrafter"/>
</dbReference>
<gene>
    <name evidence="2" type="ORF">JTE90_027938</name>
</gene>
<dbReference type="PANTHER" id="PTHR23193:SF46">
    <property type="entry name" value="NUCLEAR PORE COMPLEX PROTEIN NUP214"/>
    <property type="match status" value="1"/>
</dbReference>
<proteinExistence type="predicted"/>
<dbReference type="GO" id="GO:0005643">
    <property type="term" value="C:nuclear pore"/>
    <property type="evidence" value="ECO:0007669"/>
    <property type="project" value="TreeGrafter"/>
</dbReference>
<dbReference type="Proteomes" id="UP000827092">
    <property type="component" value="Unassembled WGS sequence"/>
</dbReference>
<sequence length="1912" mass="201187">MIEEAPEPKETASYHFSQLRTLKIANGNELAPKDSVNVVAAASKYGLLFVGISTGFKVLKLENLLDLNEDKDNKGILENYHSQTVSTASLVLLSLSADQKTLAVCLWRNSSLVADMYDIAAFSDPGGTPVPFQTVQLSPNGGKLKEFSWNPVVDGMYAYCLSDGSLHIHELSGMKLTVVATLPNAAATAVCWSPKGKQLVVGKTNGSFSQYKPTLQEVKNIPPPDINEKLMVSNICWISTTQFAVLYVPVGANVSPYFITVSTPKGAPVLYTQFYDICVGNASSDDQRYFIHHESAWGVITCASVDSIDVAVIGDPPSWIPWELREDGRALLPIKNKAKCWIGMDVMYCAQRRIVKSEIESYPPMPIIFLMTDNGLLVPYHMINSDPKCESLVRPATPIPKEGERKALDGNRNNVAPVAASQPLPSASVTPVQAVSSAQSMFQQTALGQTPATSSFGPAFNSGLNTTLGTNPNSAPIQNPPFSTVEKGRTEQERFHKPSKGPLPVISTLSTETPEASGPRQIVHAQRTSNKVDIEKDSINSQSPYGLVGGGDSAQMNKENINNQTYLTAIMEEMQAFEREIQDLKNASQHFTPIGIKDEMAKLQSFTLNFQEFQQEMSKTMNSLNNDIHSLKNVLLESFVMVEKANSRERRKNDHSYISMLKDRALDPMTAKRMQNIDQHYLYLSTQLQEVRNKLDQDWFEYLEKKKEQQQAVRHISSTEEIYKILVNNQNIVHNLRKKIDSVLKKASQKKLDSISNRRTRSMFTKKSDPEELSKLADEFLQAKVSSPEDEKHPTTKKMSPQAQNVLKKFLSSSSITTVRPTIVYSPSQSRLISKTLLYSDKIAEKKSSTSVHESIKLKMNNSPLDKGLGISKSSPNVKCTNNVASHPVQLAPKAASEAKLVPISKPLTSSGYLYDQPKQPENVQLKTNQATAPETKLTFNFPPSNFSVPQSYPAYEEGDELDLSPSSSIITPGYDDITPPDSPTIRNHPIPVEDDTKVLQISFNQGIPEVQNPGIATVKKNLMTAFDQPQVSKDANQLFGNITPKASSASLMKESRTPTFGFPSPDVSLTVVKSTEGALLSSTVSSKASSTLFSNLPAASTASSFSFSTQNDKQPVGMSQPLGIVPKDSTFSFNLPKTTSESSTFSFNLPKTTSASSTFSFNLPKSTESAVTSSVANSENKGSSVTSASTQLKFGLSNILNSGSSTTNASKPDTTTQQPVTTSSLFPSFGGQSVFGNKDSSQAQPFSFFSQPLGGKTPISDSVSTNESKENSSGLTITSVQSVKPQETVKSVLSASTNVATATSATSSVPFSFKMNTSSLSSTSNQTSVTQSPSALTQVNVSASASVSPLNLAGTTSQTVANTELKTVTLEAIIASALDKKTPLSEADRANQETFKNLLSSSESTSSAAPVKQSSTTVTSTVDLTTKSFFGQPTMSAASSTPISATTTTATPTVTTSTTALGQASITSTTNTVPSQVTSPTSSLFDSAPNTTAPSSIFGQTTTTSAPTTGFGLLAASVSSPAAVVTSSAPVFGQATGTTSSFFGQAATTQPSFFGQAATTQSSSIFGQPTTTQSSSVFGQQLQAATTQASSVFGKPAEATPATQNQVFGAATTTPATGSFFGGQTSVFGSNAANTAGSTGFGSQASAASNFSFGKSAFGQQSQGTFGLAKSVFGQNSQTPAFGQPATASSGFGQTSGNGVFGGGSFFGGLGGAPSAENANKNVFGSGLNLTSSSSESTSVFGGASTFGAKSGAFGGGSFTAGGGSVAQSGFGAFQQQTTPQKTGGFGSAPAFGGSPAFGSPPAFGGSPGFGSGGGLGAVFGSQQSAQTANFSNFANANAPTFGSLASQSPPAFGSPQQQPVFGQQAASPFGSAPVFGGGASSFGGSSGFGAPAPAASSPPGNTSAFTQWRN</sequence>
<dbReference type="Gene3D" id="2.130.10.10">
    <property type="entry name" value="YVTN repeat-like/Quinoprotein amine dehydrogenase"/>
    <property type="match status" value="1"/>
</dbReference>
<feature type="compositionally biased region" description="Polar residues" evidence="1">
    <location>
        <begin position="1260"/>
        <end position="1280"/>
    </location>
</feature>
<dbReference type="GO" id="GO:0008139">
    <property type="term" value="F:nuclear localization sequence binding"/>
    <property type="evidence" value="ECO:0007669"/>
    <property type="project" value="TreeGrafter"/>
</dbReference>
<feature type="compositionally biased region" description="Low complexity" evidence="1">
    <location>
        <begin position="1468"/>
        <end position="1484"/>
    </location>
</feature>
<feature type="compositionally biased region" description="Polar residues" evidence="1">
    <location>
        <begin position="1485"/>
        <end position="1501"/>
    </location>
</feature>
<feature type="compositionally biased region" description="Low complexity" evidence="1">
    <location>
        <begin position="1890"/>
        <end position="1902"/>
    </location>
</feature>
<evidence type="ECO:0000256" key="1">
    <source>
        <dbReference type="SAM" id="MobiDB-lite"/>
    </source>
</evidence>
<protein>
    <recommendedName>
        <fullName evidence="4">Nuclear pore complex protein Nup214</fullName>
    </recommendedName>
</protein>
<feature type="region of interest" description="Disordered" evidence="1">
    <location>
        <begin position="1436"/>
        <end position="1502"/>
    </location>
</feature>
<name>A0AAV6VF20_9ARAC</name>
<organism evidence="2 3">
    <name type="scientific">Oedothorax gibbosus</name>
    <dbReference type="NCBI Taxonomy" id="931172"/>
    <lineage>
        <taxon>Eukaryota</taxon>
        <taxon>Metazoa</taxon>
        <taxon>Ecdysozoa</taxon>
        <taxon>Arthropoda</taxon>
        <taxon>Chelicerata</taxon>
        <taxon>Arachnida</taxon>
        <taxon>Araneae</taxon>
        <taxon>Araneomorphae</taxon>
        <taxon>Entelegynae</taxon>
        <taxon>Araneoidea</taxon>
        <taxon>Linyphiidae</taxon>
        <taxon>Erigoninae</taxon>
        <taxon>Oedothorax</taxon>
    </lineage>
</organism>
<dbReference type="InterPro" id="IPR026054">
    <property type="entry name" value="Nucleoporin"/>
</dbReference>
<evidence type="ECO:0000313" key="3">
    <source>
        <dbReference type="Proteomes" id="UP000827092"/>
    </source>
</evidence>
<feature type="region of interest" description="Disordered" evidence="1">
    <location>
        <begin position="1247"/>
        <end position="1280"/>
    </location>
</feature>
<dbReference type="EMBL" id="JAFNEN010000091">
    <property type="protein sequence ID" value="KAG8195194.1"/>
    <property type="molecule type" value="Genomic_DNA"/>
</dbReference>
<accession>A0AAV6VF20</accession>
<evidence type="ECO:0008006" key="4">
    <source>
        <dbReference type="Google" id="ProtNLM"/>
    </source>
</evidence>
<keyword evidence="3" id="KW-1185">Reference proteome</keyword>
<reference evidence="2 3" key="1">
    <citation type="journal article" date="2022" name="Nat. Ecol. Evol.">
        <title>A masculinizing supergene underlies an exaggerated male reproductive morph in a spider.</title>
        <authorList>
            <person name="Hendrickx F."/>
            <person name="De Corte Z."/>
            <person name="Sonet G."/>
            <person name="Van Belleghem S.M."/>
            <person name="Kostlbacher S."/>
            <person name="Vangestel C."/>
        </authorList>
    </citation>
    <scope>NUCLEOTIDE SEQUENCE [LARGE SCALE GENOMIC DNA]</scope>
    <source>
        <strain evidence="2">W744_W776</strain>
    </source>
</reference>
<feature type="compositionally biased region" description="Gly residues" evidence="1">
    <location>
        <begin position="1877"/>
        <end position="1889"/>
    </location>
</feature>
<dbReference type="PANTHER" id="PTHR23193">
    <property type="entry name" value="NUCLEAR PORE COMPLEX PROTEIN NUP"/>
    <property type="match status" value="1"/>
</dbReference>
<feature type="region of interest" description="Disordered" evidence="1">
    <location>
        <begin position="494"/>
        <end position="520"/>
    </location>
</feature>
<feature type="region of interest" description="Disordered" evidence="1">
    <location>
        <begin position="1399"/>
        <end position="1418"/>
    </location>
</feature>
<feature type="compositionally biased region" description="Low complexity" evidence="1">
    <location>
        <begin position="1436"/>
        <end position="1461"/>
    </location>
</feature>
<dbReference type="GO" id="GO:0006606">
    <property type="term" value="P:protein import into nucleus"/>
    <property type="evidence" value="ECO:0007669"/>
    <property type="project" value="TreeGrafter"/>
</dbReference>
<dbReference type="InterPro" id="IPR015943">
    <property type="entry name" value="WD40/YVTN_repeat-like_dom_sf"/>
</dbReference>
<comment type="caution">
    <text evidence="2">The sequence shown here is derived from an EMBL/GenBank/DDBJ whole genome shotgun (WGS) entry which is preliminary data.</text>
</comment>
<evidence type="ECO:0000313" key="2">
    <source>
        <dbReference type="EMBL" id="KAG8195194.1"/>
    </source>
</evidence>
<dbReference type="GO" id="GO:0006405">
    <property type="term" value="P:RNA export from nucleus"/>
    <property type="evidence" value="ECO:0007669"/>
    <property type="project" value="TreeGrafter"/>
</dbReference>
<feature type="region of interest" description="Disordered" evidence="1">
    <location>
        <begin position="1203"/>
        <end position="1224"/>
    </location>
</feature>
<feature type="region of interest" description="Disordered" evidence="1">
    <location>
        <begin position="1847"/>
        <end position="1912"/>
    </location>
</feature>
<feature type="compositionally biased region" description="Polar residues" evidence="1">
    <location>
        <begin position="1903"/>
        <end position="1912"/>
    </location>
</feature>
<feature type="compositionally biased region" description="Polar residues" evidence="1">
    <location>
        <begin position="1847"/>
        <end position="1868"/>
    </location>
</feature>
<dbReference type="SUPFAM" id="SSF117289">
    <property type="entry name" value="Nucleoporin domain"/>
    <property type="match status" value="1"/>
</dbReference>